<keyword evidence="2" id="KW-0812">Transmembrane</keyword>
<feature type="compositionally biased region" description="Low complexity" evidence="1">
    <location>
        <begin position="106"/>
        <end position="116"/>
    </location>
</feature>
<evidence type="ECO:0000313" key="3">
    <source>
        <dbReference type="EnsemblPlants" id="ONIVA10G15570.1"/>
    </source>
</evidence>
<dbReference type="Gramene" id="ONIVA10G15570.1">
    <property type="protein sequence ID" value="ONIVA10G15570.1"/>
    <property type="gene ID" value="ONIVA10G15570"/>
</dbReference>
<dbReference type="HOGENOM" id="CLU_2187963_0_0_1"/>
<keyword evidence="4" id="KW-1185">Reference proteome</keyword>
<protein>
    <submittedName>
        <fullName evidence="3">Uncharacterized protein</fullName>
    </submittedName>
</protein>
<sequence length="116" mass="13139">MSIETMYDTNRQHVDVKAAHGLKNLNREGVMAIIFSKLTKLLLRGSLFLIFSILLLTLNQVYFCIARSKESCIRRMQWSPLTLLLSELFADIKEEPAAAETETETETSSATSEINQ</sequence>
<feature type="region of interest" description="Disordered" evidence="1">
    <location>
        <begin position="96"/>
        <end position="116"/>
    </location>
</feature>
<name>A0A0E0IUD4_ORYNI</name>
<organism evidence="3">
    <name type="scientific">Oryza nivara</name>
    <name type="common">Indian wild rice</name>
    <name type="synonym">Oryza sativa f. spontanea</name>
    <dbReference type="NCBI Taxonomy" id="4536"/>
    <lineage>
        <taxon>Eukaryota</taxon>
        <taxon>Viridiplantae</taxon>
        <taxon>Streptophyta</taxon>
        <taxon>Embryophyta</taxon>
        <taxon>Tracheophyta</taxon>
        <taxon>Spermatophyta</taxon>
        <taxon>Magnoliopsida</taxon>
        <taxon>Liliopsida</taxon>
        <taxon>Poales</taxon>
        <taxon>Poaceae</taxon>
        <taxon>BOP clade</taxon>
        <taxon>Oryzoideae</taxon>
        <taxon>Oryzeae</taxon>
        <taxon>Oryzinae</taxon>
        <taxon>Oryza</taxon>
    </lineage>
</organism>
<reference evidence="3" key="2">
    <citation type="submission" date="2018-04" db="EMBL/GenBank/DDBJ databases">
        <title>OnivRS2 (Oryza nivara Reference Sequence Version 2).</title>
        <authorList>
            <person name="Zhang J."/>
            <person name="Kudrna D."/>
            <person name="Lee S."/>
            <person name="Talag J."/>
            <person name="Rajasekar S."/>
            <person name="Welchert J."/>
            <person name="Hsing Y.-I."/>
            <person name="Wing R.A."/>
        </authorList>
    </citation>
    <scope>NUCLEOTIDE SEQUENCE [LARGE SCALE GENOMIC DNA]</scope>
</reference>
<evidence type="ECO:0000256" key="2">
    <source>
        <dbReference type="SAM" id="Phobius"/>
    </source>
</evidence>
<dbReference type="EnsemblPlants" id="ONIVA10G15570.1">
    <property type="protein sequence ID" value="ONIVA10G15570.1"/>
    <property type="gene ID" value="ONIVA10G15570"/>
</dbReference>
<dbReference type="Proteomes" id="UP000006591">
    <property type="component" value="Chromosome 10"/>
</dbReference>
<dbReference type="AlphaFoldDB" id="A0A0E0IUD4"/>
<feature type="transmembrane region" description="Helical" evidence="2">
    <location>
        <begin position="47"/>
        <end position="66"/>
    </location>
</feature>
<keyword evidence="2" id="KW-1133">Transmembrane helix</keyword>
<proteinExistence type="predicted"/>
<keyword evidence="2" id="KW-0472">Membrane</keyword>
<reference evidence="3" key="1">
    <citation type="submission" date="2015-04" db="UniProtKB">
        <authorList>
            <consortium name="EnsemblPlants"/>
        </authorList>
    </citation>
    <scope>IDENTIFICATION</scope>
    <source>
        <strain evidence="3">SL10</strain>
    </source>
</reference>
<evidence type="ECO:0000256" key="1">
    <source>
        <dbReference type="SAM" id="MobiDB-lite"/>
    </source>
</evidence>
<accession>A0A0E0IUD4</accession>
<evidence type="ECO:0000313" key="4">
    <source>
        <dbReference type="Proteomes" id="UP000006591"/>
    </source>
</evidence>